<dbReference type="RefSeq" id="WP_090042588.1">
    <property type="nucleotide sequence ID" value="NZ_FOKI01000032.1"/>
</dbReference>
<organism evidence="1 2">
    <name type="scientific">Clostridium frigidicarnis</name>
    <dbReference type="NCBI Taxonomy" id="84698"/>
    <lineage>
        <taxon>Bacteria</taxon>
        <taxon>Bacillati</taxon>
        <taxon>Bacillota</taxon>
        <taxon>Clostridia</taxon>
        <taxon>Eubacteriales</taxon>
        <taxon>Clostridiaceae</taxon>
        <taxon>Clostridium</taxon>
    </lineage>
</organism>
<dbReference type="OrthoDB" id="1932203at2"/>
<dbReference type="STRING" id="84698.SAMN04488528_103225"/>
<dbReference type="InterPro" id="IPR036163">
    <property type="entry name" value="HMA_dom_sf"/>
</dbReference>
<accession>A0A1I1AC55</accession>
<sequence length="67" mass="7483">MKSVLKICNMKTMQDVNVVRNAISNNEGVIACEINAVKGETQIIFDNYFVTVDDIIQSIEDLGYTVL</sequence>
<dbReference type="GO" id="GO:0046872">
    <property type="term" value="F:metal ion binding"/>
    <property type="evidence" value="ECO:0007669"/>
    <property type="project" value="InterPro"/>
</dbReference>
<evidence type="ECO:0000313" key="2">
    <source>
        <dbReference type="Proteomes" id="UP000198619"/>
    </source>
</evidence>
<dbReference type="Gene3D" id="3.30.70.100">
    <property type="match status" value="1"/>
</dbReference>
<dbReference type="CDD" id="cd00371">
    <property type="entry name" value="HMA"/>
    <property type="match status" value="1"/>
</dbReference>
<evidence type="ECO:0000313" key="1">
    <source>
        <dbReference type="EMBL" id="SFB34956.1"/>
    </source>
</evidence>
<protein>
    <submittedName>
        <fullName evidence="1">Copper chaperone CopZ</fullName>
    </submittedName>
</protein>
<proteinExistence type="predicted"/>
<dbReference type="InterPro" id="IPR006121">
    <property type="entry name" value="HMA_dom"/>
</dbReference>
<dbReference type="EMBL" id="FOKI01000032">
    <property type="protein sequence ID" value="SFB34956.1"/>
    <property type="molecule type" value="Genomic_DNA"/>
</dbReference>
<name>A0A1I1AC55_9CLOT</name>
<dbReference type="AlphaFoldDB" id="A0A1I1AC55"/>
<dbReference type="Proteomes" id="UP000198619">
    <property type="component" value="Unassembled WGS sequence"/>
</dbReference>
<reference evidence="1 2" key="1">
    <citation type="submission" date="2016-10" db="EMBL/GenBank/DDBJ databases">
        <authorList>
            <person name="de Groot N.N."/>
        </authorList>
    </citation>
    <scope>NUCLEOTIDE SEQUENCE [LARGE SCALE GENOMIC DNA]</scope>
    <source>
        <strain evidence="1 2">DSM 12271</strain>
    </source>
</reference>
<dbReference type="SUPFAM" id="SSF55008">
    <property type="entry name" value="HMA, heavy metal-associated domain"/>
    <property type="match status" value="1"/>
</dbReference>
<gene>
    <name evidence="1" type="ORF">SAMN04488528_103225</name>
</gene>
<keyword evidence="2" id="KW-1185">Reference proteome</keyword>